<dbReference type="EMBL" id="GAKP01000952">
    <property type="protein sequence ID" value="JAC58000.1"/>
    <property type="molecule type" value="Transcribed_RNA"/>
</dbReference>
<dbReference type="AlphaFoldDB" id="A0A034WUX3"/>
<keyword evidence="4" id="KW-1185">Reference proteome</keyword>
<reference evidence="4 5" key="2">
    <citation type="submission" date="2025-05" db="UniProtKB">
        <authorList>
            <consortium name="RefSeq"/>
        </authorList>
    </citation>
    <scope>NUCLEOTIDE SEQUENCE [LARGE SCALE GENOMIC DNA]</scope>
    <source>
        <tissue evidence="5">Adult</tissue>
    </source>
</reference>
<organism evidence="3">
    <name type="scientific">Bactrocera dorsalis</name>
    <name type="common">Oriental fruit fly</name>
    <name type="synonym">Dacus dorsalis</name>
    <dbReference type="NCBI Taxonomy" id="27457"/>
    <lineage>
        <taxon>Eukaryota</taxon>
        <taxon>Metazoa</taxon>
        <taxon>Ecdysozoa</taxon>
        <taxon>Arthropoda</taxon>
        <taxon>Hexapoda</taxon>
        <taxon>Insecta</taxon>
        <taxon>Pterygota</taxon>
        <taxon>Neoptera</taxon>
        <taxon>Endopterygota</taxon>
        <taxon>Diptera</taxon>
        <taxon>Brachycera</taxon>
        <taxon>Muscomorpha</taxon>
        <taxon>Tephritoidea</taxon>
        <taxon>Tephritidae</taxon>
        <taxon>Bactrocera</taxon>
        <taxon>Bactrocera</taxon>
    </lineage>
</organism>
<evidence type="ECO:0000313" key="3">
    <source>
        <dbReference type="EMBL" id="JAC58000.1"/>
    </source>
</evidence>
<dbReference type="Pfam" id="PF08609">
    <property type="entry name" value="Fes1"/>
    <property type="match status" value="1"/>
</dbReference>
<dbReference type="RefSeq" id="XP_049318573.1">
    <property type="nucleotide sequence ID" value="XM_049462616.1"/>
</dbReference>
<reference evidence="3" key="1">
    <citation type="journal article" date="2014" name="BMC Genomics">
        <title>Characterizing the developmental transcriptome of the oriental fruit fly, Bactrocera dorsalis (Diptera: Tephritidae) through comparative genomic analysis with Drosophila melanogaster utilizing modENCODE datasets.</title>
        <authorList>
            <person name="Geib S.M."/>
            <person name="Calla B."/>
            <person name="Hall B."/>
            <person name="Hou S."/>
            <person name="Manoukis N.C."/>
        </authorList>
    </citation>
    <scope>NUCLEOTIDE SEQUENCE</scope>
    <source>
        <strain evidence="3">Punador</strain>
    </source>
</reference>
<dbReference type="PANTHER" id="PTHR19316:SF18">
    <property type="entry name" value="HSP70-BINDING PROTEIN 1"/>
    <property type="match status" value="1"/>
</dbReference>
<dbReference type="Proteomes" id="UP001652620">
    <property type="component" value="Chromosome 1"/>
</dbReference>
<protein>
    <submittedName>
        <fullName evidence="3">Nucleotide exchange factor SIL1</fullName>
    </submittedName>
    <submittedName>
        <fullName evidence="5">Uncharacterized protein LOC105224904 isoform X3</fullName>
    </submittedName>
</protein>
<dbReference type="Gene3D" id="1.25.10.10">
    <property type="entry name" value="Leucine-rich Repeat Variant"/>
    <property type="match status" value="1"/>
</dbReference>
<gene>
    <name evidence="3" type="primary">SIL1</name>
    <name evidence="5" type="synonym">LOC105224904</name>
</gene>
<dbReference type="GO" id="GO:0000774">
    <property type="term" value="F:adenyl-nucleotide exchange factor activity"/>
    <property type="evidence" value="ECO:0007669"/>
    <property type="project" value="TreeGrafter"/>
</dbReference>
<evidence type="ECO:0000259" key="2">
    <source>
        <dbReference type="Pfam" id="PF08609"/>
    </source>
</evidence>
<proteinExistence type="predicted"/>
<dbReference type="GO" id="GO:0005783">
    <property type="term" value="C:endoplasmic reticulum"/>
    <property type="evidence" value="ECO:0007669"/>
    <property type="project" value="TreeGrafter"/>
</dbReference>
<dbReference type="InterPro" id="IPR013918">
    <property type="entry name" value="Nucleotide_exch_fac_Fes1"/>
</dbReference>
<dbReference type="InterPro" id="IPR011989">
    <property type="entry name" value="ARM-like"/>
</dbReference>
<dbReference type="InterPro" id="IPR016024">
    <property type="entry name" value="ARM-type_fold"/>
</dbReference>
<sequence>MSAEKGYRSDLKGVLKFLLDHTKNEDAKGTTCQEMDIEKRQFLESALNTMTTDVMKEFQNAISILDDQESTVTDKVNALNIIRESIDDIDFANSFVKAGGSAYLIQNLNHTDCEIISLAAYIIAEMSQNNPVCQKHFVDAKTIPALIRYLNQSDEAATSSLHAISSLLQNFEPGLVEFVNVDGIQILLTCLNVNNAKMFVRVCFLIGKLAERQDLRDELVEKSAIKRLIKCLPVSFDGYNSRLETLLYALSELSKSNKWMIEESQGEKLKKLATSVVENINSVEEYEEIYRHSCAILRKLETHTN</sequence>
<dbReference type="OrthoDB" id="8060316at2759"/>
<dbReference type="InterPro" id="IPR050693">
    <property type="entry name" value="Hsp70_NEF-Inhibitors"/>
</dbReference>
<evidence type="ECO:0000313" key="5">
    <source>
        <dbReference type="RefSeq" id="XP_049318573.1"/>
    </source>
</evidence>
<dbReference type="PANTHER" id="PTHR19316">
    <property type="entry name" value="PROTEIN FOLDING REGULATOR"/>
    <property type="match status" value="1"/>
</dbReference>
<evidence type="ECO:0000256" key="1">
    <source>
        <dbReference type="ARBA" id="ARBA00022737"/>
    </source>
</evidence>
<name>A0A034WUX3_BACDO</name>
<evidence type="ECO:0000313" key="4">
    <source>
        <dbReference type="Proteomes" id="UP001652620"/>
    </source>
</evidence>
<keyword evidence="1" id="KW-0677">Repeat</keyword>
<accession>A0A034WUX3</accession>
<dbReference type="SUPFAM" id="SSF48371">
    <property type="entry name" value="ARM repeat"/>
    <property type="match status" value="1"/>
</dbReference>
<feature type="domain" description="Nucleotide exchange factor Fes1" evidence="2">
    <location>
        <begin position="12"/>
        <end position="94"/>
    </location>
</feature>